<keyword evidence="2" id="KW-0808">Transferase</keyword>
<dbReference type="EMBL" id="LGUF01000007">
    <property type="protein sequence ID" value="KON87762.1"/>
    <property type="molecule type" value="Genomic_DNA"/>
</dbReference>
<dbReference type="RefSeq" id="WP_053435115.1">
    <property type="nucleotide sequence ID" value="NZ_LGUF01000007.1"/>
</dbReference>
<dbReference type="InterPro" id="IPR016181">
    <property type="entry name" value="Acyl_CoA_acyltransferase"/>
</dbReference>
<dbReference type="OrthoDB" id="46888at2"/>
<gene>
    <name evidence="2" type="ORF">AF332_13600</name>
</gene>
<dbReference type="CDD" id="cd04301">
    <property type="entry name" value="NAT_SF"/>
    <property type="match status" value="1"/>
</dbReference>
<comment type="caution">
    <text evidence="2">The sequence shown here is derived from an EMBL/GenBank/DDBJ whole genome shotgun (WGS) entry which is preliminary data.</text>
</comment>
<reference evidence="3" key="1">
    <citation type="submission" date="2015-07" db="EMBL/GenBank/DDBJ databases">
        <title>Fjat-10036 dsm4.</title>
        <authorList>
            <person name="Liu B."/>
            <person name="Wang J."/>
            <person name="Zhu Y."/>
            <person name="Liu G."/>
            <person name="Chen Q."/>
            <person name="Chen Z."/>
            <person name="Lan J."/>
            <person name="Che J."/>
            <person name="Ge C."/>
            <person name="Shi H."/>
            <person name="Pan Z."/>
            <person name="Liu X."/>
        </authorList>
    </citation>
    <scope>NUCLEOTIDE SEQUENCE [LARGE SCALE GENOMIC DNA]</scope>
    <source>
        <strain evidence="3">DSM 4</strain>
    </source>
</reference>
<accession>A0A0M0GE35</accession>
<protein>
    <submittedName>
        <fullName evidence="2">GCN5 family acetyltransferase</fullName>
    </submittedName>
</protein>
<organism evidence="2 3">
    <name type="scientific">Sporosarcina globispora</name>
    <name type="common">Bacillus globisporus</name>
    <dbReference type="NCBI Taxonomy" id="1459"/>
    <lineage>
        <taxon>Bacteria</taxon>
        <taxon>Bacillati</taxon>
        <taxon>Bacillota</taxon>
        <taxon>Bacilli</taxon>
        <taxon>Bacillales</taxon>
        <taxon>Caryophanaceae</taxon>
        <taxon>Sporosarcina</taxon>
    </lineage>
</organism>
<dbReference type="STRING" id="1459.AF332_13600"/>
<dbReference type="SUPFAM" id="SSF55729">
    <property type="entry name" value="Acyl-CoA N-acyltransferases (Nat)"/>
    <property type="match status" value="1"/>
</dbReference>
<dbReference type="Gene3D" id="3.40.630.30">
    <property type="match status" value="1"/>
</dbReference>
<dbReference type="AlphaFoldDB" id="A0A0M0GE35"/>
<keyword evidence="3" id="KW-1185">Reference proteome</keyword>
<evidence type="ECO:0000313" key="2">
    <source>
        <dbReference type="EMBL" id="KON87762.1"/>
    </source>
</evidence>
<dbReference type="GO" id="GO:0016747">
    <property type="term" value="F:acyltransferase activity, transferring groups other than amino-acyl groups"/>
    <property type="evidence" value="ECO:0007669"/>
    <property type="project" value="InterPro"/>
</dbReference>
<dbReference type="PROSITE" id="PS51186">
    <property type="entry name" value="GNAT"/>
    <property type="match status" value="1"/>
</dbReference>
<evidence type="ECO:0000259" key="1">
    <source>
        <dbReference type="PROSITE" id="PS51186"/>
    </source>
</evidence>
<evidence type="ECO:0000313" key="3">
    <source>
        <dbReference type="Proteomes" id="UP000037109"/>
    </source>
</evidence>
<proteinExistence type="predicted"/>
<name>A0A0M0GE35_SPOGL</name>
<sequence length="149" mass="16834">MIKEIDIKDRKAAEQVLSVQLPAYKIEAEIIGCADLPPLKDTVAALQITGETFFGYFIDEKLCGAISFKEENGVFDIHRLIVHPEHFRKGIAQKLLNYIELRPMLEKMIVTTGSKNTPAVAFYLKNGFIELEKIEINGSLTITAFEKYL</sequence>
<dbReference type="InterPro" id="IPR000182">
    <property type="entry name" value="GNAT_dom"/>
</dbReference>
<dbReference type="PATRIC" id="fig|1459.3.peg.2940"/>
<feature type="domain" description="N-acetyltransferase" evidence="1">
    <location>
        <begin position="1"/>
        <end position="149"/>
    </location>
</feature>
<dbReference type="Proteomes" id="UP000037109">
    <property type="component" value="Unassembled WGS sequence"/>
</dbReference>
<dbReference type="Pfam" id="PF00583">
    <property type="entry name" value="Acetyltransf_1"/>
    <property type="match status" value="1"/>
</dbReference>